<keyword evidence="1" id="KW-0812">Transmembrane</keyword>
<protein>
    <recommendedName>
        <fullName evidence="4">DoxX-like protein</fullName>
    </recommendedName>
</protein>
<gene>
    <name evidence="2" type="ORF">LV82_00644</name>
</gene>
<evidence type="ECO:0008006" key="4">
    <source>
        <dbReference type="Google" id="ProtNLM"/>
    </source>
</evidence>
<accession>A0A2S5JMI8</accession>
<name>A0A2S5JMI8_9RHOB</name>
<feature type="transmembrane region" description="Helical" evidence="1">
    <location>
        <begin position="111"/>
        <end position="132"/>
    </location>
</feature>
<keyword evidence="1" id="KW-0472">Membrane</keyword>
<evidence type="ECO:0000313" key="3">
    <source>
        <dbReference type="Proteomes" id="UP000239736"/>
    </source>
</evidence>
<proteinExistence type="predicted"/>
<dbReference type="OrthoDB" id="4731268at2"/>
<feature type="transmembrane region" description="Helical" evidence="1">
    <location>
        <begin position="78"/>
        <end position="99"/>
    </location>
</feature>
<feature type="transmembrane region" description="Helical" evidence="1">
    <location>
        <begin position="37"/>
        <end position="58"/>
    </location>
</feature>
<dbReference type="AlphaFoldDB" id="A0A2S5JMI8"/>
<keyword evidence="3" id="KW-1185">Reference proteome</keyword>
<evidence type="ECO:0000313" key="2">
    <source>
        <dbReference type="EMBL" id="PPB82704.1"/>
    </source>
</evidence>
<feature type="transmembrane region" description="Helical" evidence="1">
    <location>
        <begin position="6"/>
        <end position="25"/>
    </location>
</feature>
<feature type="transmembrane region" description="Helical" evidence="1">
    <location>
        <begin position="147"/>
        <end position="164"/>
    </location>
</feature>
<comment type="caution">
    <text evidence="2">The sequence shown here is derived from an EMBL/GenBank/DDBJ whole genome shotgun (WGS) entry which is preliminary data.</text>
</comment>
<reference evidence="2 3" key="1">
    <citation type="submission" date="2018-01" db="EMBL/GenBank/DDBJ databases">
        <title>Genomic Encyclopedia of Archaeal and Bacterial Type Strains, Phase II (KMG-II): from individual species to whole genera.</title>
        <authorList>
            <person name="Goeker M."/>
        </authorList>
    </citation>
    <scope>NUCLEOTIDE SEQUENCE [LARGE SCALE GENOMIC DNA]</scope>
    <source>
        <strain evidence="2 3">DSM 12048</strain>
    </source>
</reference>
<dbReference type="RefSeq" id="WP_104069218.1">
    <property type="nucleotide sequence ID" value="NZ_PRDS01000001.1"/>
</dbReference>
<dbReference type="EMBL" id="PRDS01000001">
    <property type="protein sequence ID" value="PPB82704.1"/>
    <property type="molecule type" value="Genomic_DNA"/>
</dbReference>
<keyword evidence="1" id="KW-1133">Transmembrane helix</keyword>
<evidence type="ECO:0000256" key="1">
    <source>
        <dbReference type="SAM" id="Phobius"/>
    </source>
</evidence>
<dbReference type="Proteomes" id="UP000239736">
    <property type="component" value="Unassembled WGS sequence"/>
</dbReference>
<organism evidence="2 3">
    <name type="scientific">Albidovulum inexpectatum</name>
    <dbReference type="NCBI Taxonomy" id="196587"/>
    <lineage>
        <taxon>Bacteria</taxon>
        <taxon>Pseudomonadati</taxon>
        <taxon>Pseudomonadota</taxon>
        <taxon>Alphaproteobacteria</taxon>
        <taxon>Rhodobacterales</taxon>
        <taxon>Paracoccaceae</taxon>
        <taxon>Albidovulum</taxon>
    </lineage>
</organism>
<sequence>MDQLLKELSLIGGVAAVTLISYLVMRRSGASGAANANRLLSGLLGAFLLLGGVAKFFLPFTDMFAQQIALSRLPFPALSAFAGQAGEITAGIILLGYFIGWQRLQGPISDLIFALTTLLVVIIMLVAVYVHLHPDVPAEVLPFQSKPPVLTVIIMALAILNGWLRRKTRLS</sequence>